<evidence type="ECO:0000313" key="8">
    <source>
        <dbReference type="Proteomes" id="UP001152798"/>
    </source>
</evidence>
<sequence length="132" mass="14655">MWVCTTFYKYQVEASNNDLQSIKPCRSFCHRVEQKCPFFLPLDKGPVHYAGEPAFLCLDPNIEETGEQLEKSSYGPSTCCYDACGSDVCLQGNCEVAEAVTDSETSSSSSRTLVATPLIVPLLLYRTRLLLI</sequence>
<evidence type="ECO:0000256" key="1">
    <source>
        <dbReference type="ARBA" id="ARBA00004141"/>
    </source>
</evidence>
<organism evidence="7 8">
    <name type="scientific">Nezara viridula</name>
    <name type="common">Southern green stink bug</name>
    <name type="synonym">Cimex viridulus</name>
    <dbReference type="NCBI Taxonomy" id="85310"/>
    <lineage>
        <taxon>Eukaryota</taxon>
        <taxon>Metazoa</taxon>
        <taxon>Ecdysozoa</taxon>
        <taxon>Arthropoda</taxon>
        <taxon>Hexapoda</taxon>
        <taxon>Insecta</taxon>
        <taxon>Pterygota</taxon>
        <taxon>Neoptera</taxon>
        <taxon>Paraneoptera</taxon>
        <taxon>Hemiptera</taxon>
        <taxon>Heteroptera</taxon>
        <taxon>Panheteroptera</taxon>
        <taxon>Pentatomomorpha</taxon>
        <taxon>Pentatomoidea</taxon>
        <taxon>Pentatomidae</taxon>
        <taxon>Pentatominae</taxon>
        <taxon>Nezara</taxon>
    </lineage>
</organism>
<reference evidence="7" key="1">
    <citation type="submission" date="2022-01" db="EMBL/GenBank/DDBJ databases">
        <authorList>
            <person name="King R."/>
        </authorList>
    </citation>
    <scope>NUCLEOTIDE SEQUENCE</scope>
</reference>
<evidence type="ECO:0000256" key="5">
    <source>
        <dbReference type="ARBA" id="ARBA00023180"/>
    </source>
</evidence>
<protein>
    <submittedName>
        <fullName evidence="7">Uncharacterized protein</fullName>
    </submittedName>
</protein>
<accession>A0A9P0HE39</accession>
<evidence type="ECO:0000313" key="7">
    <source>
        <dbReference type="EMBL" id="CAH1400308.1"/>
    </source>
</evidence>
<evidence type="ECO:0000256" key="3">
    <source>
        <dbReference type="ARBA" id="ARBA00022989"/>
    </source>
</evidence>
<comment type="subcellular location">
    <subcellularLocation>
        <location evidence="1">Membrane</location>
        <topology evidence="1">Multi-pass membrane protein</topology>
    </subcellularLocation>
</comment>
<evidence type="ECO:0000256" key="6">
    <source>
        <dbReference type="ARBA" id="ARBA00029445"/>
    </source>
</evidence>
<evidence type="ECO:0000256" key="4">
    <source>
        <dbReference type="ARBA" id="ARBA00023136"/>
    </source>
</evidence>
<proteinExistence type="inferred from homology"/>
<keyword evidence="4" id="KW-0472">Membrane</keyword>
<dbReference type="GO" id="GO:0098703">
    <property type="term" value="P:calcium ion import across plasma membrane"/>
    <property type="evidence" value="ECO:0007669"/>
    <property type="project" value="TreeGrafter"/>
</dbReference>
<dbReference type="GO" id="GO:0005886">
    <property type="term" value="C:plasma membrane"/>
    <property type="evidence" value="ECO:0007669"/>
    <property type="project" value="TreeGrafter"/>
</dbReference>
<dbReference type="GO" id="GO:0015275">
    <property type="term" value="F:stretch-activated, monoatomic cation-selective, calcium channel activity"/>
    <property type="evidence" value="ECO:0007669"/>
    <property type="project" value="TreeGrafter"/>
</dbReference>
<name>A0A9P0HE39_NEZVI</name>
<evidence type="ECO:0000256" key="2">
    <source>
        <dbReference type="ARBA" id="ARBA00022692"/>
    </source>
</evidence>
<dbReference type="OrthoDB" id="10047996at2759"/>
<comment type="similarity">
    <text evidence="6">Belongs to the NALF family.</text>
</comment>
<dbReference type="EMBL" id="OV725080">
    <property type="protein sequence ID" value="CAH1400308.1"/>
    <property type="molecule type" value="Genomic_DNA"/>
</dbReference>
<keyword evidence="2" id="KW-0812">Transmembrane</keyword>
<keyword evidence="5" id="KW-0325">Glycoprotein</keyword>
<dbReference type="PANTHER" id="PTHR15819:SF11">
    <property type="entry name" value="MID1, ISOFORM A"/>
    <property type="match status" value="1"/>
</dbReference>
<dbReference type="Proteomes" id="UP001152798">
    <property type="component" value="Chromosome 4"/>
</dbReference>
<dbReference type="PANTHER" id="PTHR15819">
    <property type="entry name" value="TRANSMEMBRANE PROTEIN FAM155"/>
    <property type="match status" value="1"/>
</dbReference>
<dbReference type="InterPro" id="IPR055288">
    <property type="entry name" value="NALCN_aux_factor_1/2"/>
</dbReference>
<gene>
    <name evidence="7" type="ORF">NEZAVI_LOCUS9578</name>
</gene>
<keyword evidence="3" id="KW-1133">Transmembrane helix</keyword>
<dbReference type="AlphaFoldDB" id="A0A9P0HE39"/>
<keyword evidence="8" id="KW-1185">Reference proteome</keyword>